<keyword evidence="1" id="KW-0732">Signal</keyword>
<evidence type="ECO:0000313" key="2">
    <source>
        <dbReference type="EMBL" id="CAG9770715.1"/>
    </source>
</evidence>
<name>A0A9N9MVC3_9CUCU</name>
<feature type="chain" id="PRO_5040291412" evidence="1">
    <location>
        <begin position="21"/>
        <end position="324"/>
    </location>
</feature>
<gene>
    <name evidence="2" type="ORF">CEUTPL_LOCUS11163</name>
</gene>
<dbReference type="EMBL" id="OU892282">
    <property type="protein sequence ID" value="CAG9770715.1"/>
    <property type="molecule type" value="Genomic_DNA"/>
</dbReference>
<dbReference type="AlphaFoldDB" id="A0A9N9MVC3"/>
<sequence>MARITFLILFSLACFSQVTSNQLTKEANVQTFSEYSDIHKQFVSLFFQSTSQAIENVDNLLTRSAVLNVPDLISTFNTGLSYNLLVVNEGFVKVDPAVLEKALLNLAKEVTKILFPNDKVQQLMTYLVLQKQIKDTIKQLPPVIEQSKIPVGVLSGAVSAPKVQPKAGFLTGLQYEICNATMNHVSTLIGTAINKAETQLSSISVAGSTNAVLTTLVGFLLSLASHALSLVESLNESVGSILCDTLLGSSRRRRDVGVLKNVSPRSISSIATNVLNLIWNAISSVLKPFLVKGATSMVSRLQTYIEGVLATLLASVIASIEQYL</sequence>
<feature type="signal peptide" evidence="1">
    <location>
        <begin position="1"/>
        <end position="20"/>
    </location>
</feature>
<reference evidence="2" key="1">
    <citation type="submission" date="2022-01" db="EMBL/GenBank/DDBJ databases">
        <authorList>
            <person name="King R."/>
        </authorList>
    </citation>
    <scope>NUCLEOTIDE SEQUENCE</scope>
</reference>
<dbReference type="Proteomes" id="UP001152799">
    <property type="component" value="Chromosome 6"/>
</dbReference>
<keyword evidence="3" id="KW-1185">Reference proteome</keyword>
<evidence type="ECO:0000256" key="1">
    <source>
        <dbReference type="SAM" id="SignalP"/>
    </source>
</evidence>
<protein>
    <submittedName>
        <fullName evidence="2">Uncharacterized protein</fullName>
    </submittedName>
</protein>
<accession>A0A9N9MVC3</accession>
<evidence type="ECO:0000313" key="3">
    <source>
        <dbReference type="Proteomes" id="UP001152799"/>
    </source>
</evidence>
<proteinExistence type="predicted"/>
<organism evidence="2 3">
    <name type="scientific">Ceutorhynchus assimilis</name>
    <name type="common">cabbage seed weevil</name>
    <dbReference type="NCBI Taxonomy" id="467358"/>
    <lineage>
        <taxon>Eukaryota</taxon>
        <taxon>Metazoa</taxon>
        <taxon>Ecdysozoa</taxon>
        <taxon>Arthropoda</taxon>
        <taxon>Hexapoda</taxon>
        <taxon>Insecta</taxon>
        <taxon>Pterygota</taxon>
        <taxon>Neoptera</taxon>
        <taxon>Endopterygota</taxon>
        <taxon>Coleoptera</taxon>
        <taxon>Polyphaga</taxon>
        <taxon>Cucujiformia</taxon>
        <taxon>Curculionidae</taxon>
        <taxon>Ceutorhynchinae</taxon>
        <taxon>Ceutorhynchus</taxon>
    </lineage>
</organism>